<keyword evidence="3" id="KW-1185">Reference proteome</keyword>
<dbReference type="EMBL" id="NQVE01000033">
    <property type="protein sequence ID" value="RAL52579.1"/>
    <property type="molecule type" value="Genomic_DNA"/>
</dbReference>
<dbReference type="Proteomes" id="UP000249390">
    <property type="component" value="Unassembled WGS sequence"/>
</dbReference>
<keyword evidence="1" id="KW-1133">Transmembrane helix</keyword>
<keyword evidence="1" id="KW-0812">Transmembrane</keyword>
<name>A0A328E7I8_9ASTE</name>
<evidence type="ECO:0000256" key="1">
    <source>
        <dbReference type="SAM" id="Phobius"/>
    </source>
</evidence>
<sequence>MQAHQPPPRLKNTADPDLPWFMGLRAPKEYACPLSTSPYYLPRKMREEVNLEEISMDFDDWVYNSPNKDLWSFAFMKDWKFGFSGCLGRVFSISSYYKEGLRAIFGHVYTETVVGGRYRPKLGTLIRQCNGVISIDTSNSSTEPVNSSNILETIDTLVMLVKHVIDSVPLNKPSAYPDEVTRFFDLCRLPRRKSDLEIQRTLLYCICKNPLIFYLSDAVNFCWKASNLDGMCSFSTLYHTYKAFRDRLRPLWDFCLCISKDSGPFYEVGMYNCPMESESFVPTEYYYPFTVVRLFGNCMRHIQDTCPHYTHCEIMRCLIYLIPGIVSILFYALAGFMCDPRWFPLVDRWTTYKDFLDEGNSFCPYFKRSGVLDGHDD</sequence>
<proteinExistence type="predicted"/>
<feature type="transmembrane region" description="Helical" evidence="1">
    <location>
        <begin position="318"/>
        <end position="338"/>
    </location>
</feature>
<evidence type="ECO:0000313" key="3">
    <source>
        <dbReference type="Proteomes" id="UP000249390"/>
    </source>
</evidence>
<dbReference type="AlphaFoldDB" id="A0A328E7I8"/>
<protein>
    <submittedName>
        <fullName evidence="2">Uncharacterized protein</fullName>
    </submittedName>
</protein>
<keyword evidence="1" id="KW-0472">Membrane</keyword>
<reference evidence="2 3" key="1">
    <citation type="submission" date="2018-06" db="EMBL/GenBank/DDBJ databases">
        <title>The Genome of Cuscuta australis (Dodder) Provides Insight into the Evolution of Plant Parasitism.</title>
        <authorList>
            <person name="Liu H."/>
        </authorList>
    </citation>
    <scope>NUCLEOTIDE SEQUENCE [LARGE SCALE GENOMIC DNA]</scope>
    <source>
        <strain evidence="3">cv. Yunnan</strain>
        <tissue evidence="2">Vines</tissue>
    </source>
</reference>
<comment type="caution">
    <text evidence="2">The sequence shown here is derived from an EMBL/GenBank/DDBJ whole genome shotgun (WGS) entry which is preliminary data.</text>
</comment>
<gene>
    <name evidence="2" type="ORF">DM860_017273</name>
</gene>
<organism evidence="2 3">
    <name type="scientific">Cuscuta australis</name>
    <dbReference type="NCBI Taxonomy" id="267555"/>
    <lineage>
        <taxon>Eukaryota</taxon>
        <taxon>Viridiplantae</taxon>
        <taxon>Streptophyta</taxon>
        <taxon>Embryophyta</taxon>
        <taxon>Tracheophyta</taxon>
        <taxon>Spermatophyta</taxon>
        <taxon>Magnoliopsida</taxon>
        <taxon>eudicotyledons</taxon>
        <taxon>Gunneridae</taxon>
        <taxon>Pentapetalae</taxon>
        <taxon>asterids</taxon>
        <taxon>lamiids</taxon>
        <taxon>Solanales</taxon>
        <taxon>Convolvulaceae</taxon>
        <taxon>Cuscuteae</taxon>
        <taxon>Cuscuta</taxon>
        <taxon>Cuscuta subgen. Grammica</taxon>
        <taxon>Cuscuta sect. Cleistogrammica</taxon>
    </lineage>
</organism>
<accession>A0A328E7I8</accession>
<evidence type="ECO:0000313" key="2">
    <source>
        <dbReference type="EMBL" id="RAL52579.1"/>
    </source>
</evidence>